<dbReference type="PROSITE" id="PS51352">
    <property type="entry name" value="THIOREDOXIN_2"/>
    <property type="match status" value="1"/>
</dbReference>
<dbReference type="InterPro" id="IPR050553">
    <property type="entry name" value="Thioredoxin_ResA/DsbE_sf"/>
</dbReference>
<sequence length="216" mass="22479">MIPIPIRRLALLTAIAPALAAPLLGTATATGQESPAACTSAAWLEPAAATAPADPTRAEAAEPAPAWLTADLTDACSGESFALADFAGKTVYVEAMATWCPPCRDQLSRVKEAAAQIPEEERKEIVLVALSSEVDLPREDLAAYAVDNDFPFIFAVMPAKMLQAMAEDLGQEIAVPPATPHLIVAPDGTIGELRTGSSSPEEILALFAEAQNADAS</sequence>
<feature type="signal peptide" evidence="1">
    <location>
        <begin position="1"/>
        <end position="20"/>
    </location>
</feature>
<dbReference type="InterPro" id="IPR036249">
    <property type="entry name" value="Thioredoxin-like_sf"/>
</dbReference>
<dbReference type="PANTHER" id="PTHR42852:SF17">
    <property type="entry name" value="THIOREDOXIN-LIKE PROTEIN HI_1115"/>
    <property type="match status" value="1"/>
</dbReference>
<evidence type="ECO:0000313" key="3">
    <source>
        <dbReference type="EMBL" id="CAA9560818.1"/>
    </source>
</evidence>
<dbReference type="PANTHER" id="PTHR42852">
    <property type="entry name" value="THIOL:DISULFIDE INTERCHANGE PROTEIN DSBE"/>
    <property type="match status" value="1"/>
</dbReference>
<accession>A0A6J4UZR8</accession>
<dbReference type="AlphaFoldDB" id="A0A6J4UZR8"/>
<evidence type="ECO:0000259" key="2">
    <source>
        <dbReference type="PROSITE" id="PS51352"/>
    </source>
</evidence>
<dbReference type="InterPro" id="IPR013766">
    <property type="entry name" value="Thioredoxin_domain"/>
</dbReference>
<dbReference type="InterPro" id="IPR013740">
    <property type="entry name" value="Redoxin"/>
</dbReference>
<dbReference type="SUPFAM" id="SSF52833">
    <property type="entry name" value="Thioredoxin-like"/>
    <property type="match status" value="1"/>
</dbReference>
<gene>
    <name evidence="3" type="ORF">AVDCRST_MAG59-2567</name>
</gene>
<organism evidence="3">
    <name type="scientific">uncultured Thermomicrobiales bacterium</name>
    <dbReference type="NCBI Taxonomy" id="1645740"/>
    <lineage>
        <taxon>Bacteria</taxon>
        <taxon>Pseudomonadati</taxon>
        <taxon>Thermomicrobiota</taxon>
        <taxon>Thermomicrobia</taxon>
        <taxon>Thermomicrobiales</taxon>
        <taxon>environmental samples</taxon>
    </lineage>
</organism>
<feature type="domain" description="Thioredoxin" evidence="2">
    <location>
        <begin position="58"/>
        <end position="212"/>
    </location>
</feature>
<reference evidence="3" key="1">
    <citation type="submission" date="2020-02" db="EMBL/GenBank/DDBJ databases">
        <authorList>
            <person name="Meier V. D."/>
        </authorList>
    </citation>
    <scope>NUCLEOTIDE SEQUENCE</scope>
    <source>
        <strain evidence="3">AVDCRST_MAG59</strain>
    </source>
</reference>
<proteinExistence type="predicted"/>
<protein>
    <recommendedName>
        <fullName evidence="2">Thioredoxin domain-containing protein</fullName>
    </recommendedName>
</protein>
<keyword evidence="1" id="KW-0732">Signal</keyword>
<name>A0A6J4UZR8_9BACT</name>
<feature type="chain" id="PRO_5026940945" description="Thioredoxin domain-containing protein" evidence="1">
    <location>
        <begin position="21"/>
        <end position="216"/>
    </location>
</feature>
<dbReference type="GO" id="GO:0016491">
    <property type="term" value="F:oxidoreductase activity"/>
    <property type="evidence" value="ECO:0007669"/>
    <property type="project" value="InterPro"/>
</dbReference>
<evidence type="ECO:0000256" key="1">
    <source>
        <dbReference type="SAM" id="SignalP"/>
    </source>
</evidence>
<dbReference type="Gene3D" id="3.40.30.10">
    <property type="entry name" value="Glutaredoxin"/>
    <property type="match status" value="1"/>
</dbReference>
<dbReference type="EMBL" id="CADCWF010000160">
    <property type="protein sequence ID" value="CAA9560818.1"/>
    <property type="molecule type" value="Genomic_DNA"/>
</dbReference>
<dbReference type="Pfam" id="PF08534">
    <property type="entry name" value="Redoxin"/>
    <property type="match status" value="1"/>
</dbReference>
<dbReference type="CDD" id="cd02966">
    <property type="entry name" value="TlpA_like_family"/>
    <property type="match status" value="1"/>
</dbReference>